<dbReference type="Pfam" id="PF13620">
    <property type="entry name" value="CarboxypepD_reg"/>
    <property type="match status" value="1"/>
</dbReference>
<dbReference type="InterPro" id="IPR022409">
    <property type="entry name" value="PKD/Chitinase_dom"/>
</dbReference>
<evidence type="ECO:0000256" key="2">
    <source>
        <dbReference type="ARBA" id="ARBA00022737"/>
    </source>
</evidence>
<feature type="domain" description="PKD" evidence="3">
    <location>
        <begin position="542"/>
        <end position="627"/>
    </location>
</feature>
<dbReference type="SUPFAM" id="SSF49464">
    <property type="entry name" value="Carboxypeptidase regulatory domain-like"/>
    <property type="match status" value="1"/>
</dbReference>
<evidence type="ECO:0000259" key="3">
    <source>
        <dbReference type="PROSITE" id="PS50093"/>
    </source>
</evidence>
<proteinExistence type="predicted"/>
<dbReference type="SUPFAM" id="SSF50985">
    <property type="entry name" value="RCC1/BLIP-II"/>
    <property type="match status" value="2"/>
</dbReference>
<name>A0ABW7FCG7_9BURK</name>
<protein>
    <submittedName>
        <fullName evidence="4">PKD domain-containing protein</fullName>
    </submittedName>
</protein>
<keyword evidence="1" id="KW-0344">Guanine-nucleotide releasing factor</keyword>
<dbReference type="PANTHER" id="PTHR45982:SF1">
    <property type="entry name" value="REGULATOR OF CHROMOSOME CONDENSATION"/>
    <property type="match status" value="1"/>
</dbReference>
<dbReference type="InterPro" id="IPR000601">
    <property type="entry name" value="PKD_dom"/>
</dbReference>
<reference evidence="4 5" key="1">
    <citation type="submission" date="2024-08" db="EMBL/GenBank/DDBJ databases">
        <authorList>
            <person name="Lu H."/>
        </authorList>
    </citation>
    <scope>NUCLEOTIDE SEQUENCE [LARGE SCALE GENOMIC DNA]</scope>
    <source>
        <strain evidence="4 5">LKC17W</strain>
    </source>
</reference>
<dbReference type="InterPro" id="IPR058923">
    <property type="entry name" value="RCC1-like_dom"/>
</dbReference>
<dbReference type="InterPro" id="IPR008969">
    <property type="entry name" value="CarboxyPept-like_regulatory"/>
</dbReference>
<organism evidence="4 5">
    <name type="scientific">Pelomonas margarita</name>
    <dbReference type="NCBI Taxonomy" id="3299031"/>
    <lineage>
        <taxon>Bacteria</taxon>
        <taxon>Pseudomonadati</taxon>
        <taxon>Pseudomonadota</taxon>
        <taxon>Betaproteobacteria</taxon>
        <taxon>Burkholderiales</taxon>
        <taxon>Sphaerotilaceae</taxon>
        <taxon>Roseateles</taxon>
    </lineage>
</organism>
<dbReference type="InterPro" id="IPR000408">
    <property type="entry name" value="Reg_chr_condens"/>
</dbReference>
<gene>
    <name evidence="4" type="ORF">ACG0Z3_01900</name>
</gene>
<dbReference type="PROSITE" id="PS50093">
    <property type="entry name" value="PKD"/>
    <property type="match status" value="1"/>
</dbReference>
<comment type="caution">
    <text evidence="4">The sequence shown here is derived from an EMBL/GenBank/DDBJ whole genome shotgun (WGS) entry which is preliminary data.</text>
</comment>
<dbReference type="Pfam" id="PF18911">
    <property type="entry name" value="PKD_4"/>
    <property type="match status" value="1"/>
</dbReference>
<dbReference type="Gene3D" id="2.60.40.1120">
    <property type="entry name" value="Carboxypeptidase-like, regulatory domain"/>
    <property type="match status" value="1"/>
</dbReference>
<dbReference type="PRINTS" id="PR00633">
    <property type="entry name" value="RCCNDNSATION"/>
</dbReference>
<dbReference type="EMBL" id="JBIGHW010000001">
    <property type="protein sequence ID" value="MFG6439419.1"/>
    <property type="molecule type" value="Genomic_DNA"/>
</dbReference>
<dbReference type="InterPro" id="IPR051553">
    <property type="entry name" value="Ran_GTPase-activating"/>
</dbReference>
<dbReference type="Pfam" id="PF25390">
    <property type="entry name" value="WD40_RLD"/>
    <property type="match status" value="1"/>
</dbReference>
<evidence type="ECO:0000256" key="1">
    <source>
        <dbReference type="ARBA" id="ARBA00022658"/>
    </source>
</evidence>
<dbReference type="Gene3D" id="2.130.10.30">
    <property type="entry name" value="Regulator of chromosome condensation 1/beta-lactamase-inhibitor protein II"/>
    <property type="match status" value="2"/>
</dbReference>
<sequence>MFATLVLSACGGGGNAESTPPTAVVTTVQAAGTVVDDQGFPLAGATVKVLSASTAAGTTQTIQTDANGQFALTLDVATPAVLRVDKAGYTAGFQAAPAAADNAQVAPRMVLLPVASTQSFDPTQAAVLRVPGSAARVELAAGSLVRADGQAPSGSATVALTPIDPSADIARMPGLLVDATSGEPIESLGALTVNFSDATGAALNLGSGKAATIRIPATAAAGANGSLPASFPLYHLNESSGRWTREGTATLKTDAATGAPYYEGVVSHFSTWNADQVWSRSFIDLTTTTTGTRCTLTALSQVWAFGVDYNGRSATNGETLPVRARSQVRLQLLDSRGLVLDTLTLSSGAAGGTERLPRCLVAPASVRVTGRVVLGSGSLANYRVQISGERASTVTVPVQTDGSYAVDVPQGAGLLRARLVAALDYGTPDTTVTTQVATAATTFPDLVVNDSRFTLQGCVQGWAEYRRNAVLVSVFRGSERLGPPQMLQNSSPNFQFSNLPLNSTLSLRLTPADPTLAEARTELVVGATAPALSSCLSLPLAPSVAIQASSNGLTVNYAAQLSGGEASPAITGHAWTFGDGGTGSGSTVSHTYTTAGTYTVTLTVTDALGQMATASLSQTVSAQVSTLPPARSIAGGDGHACANTLSGGLKCWGFNSTGQLGNASNTNSSTAVDVFGLETGIVSVATAAYSTCALNQAGAVHCWGLNGSGQVGDGSNVNRSTPVAVSGLGSGVVAISAGWEHMCALTSAGAVKCWGAGSNGQLGQGSIANSRTPVDVVGLSSGVLAISTGAYHSCALTSAGAVRCWGGNFSGQLGNGTTTNSTAPVAVQGLEAGVVALDAFGEHSCAITSARGLVCWGLGLSGQLGQGSNTSSSVPVAVSGLGSGVAAVNAGSYHTCALTQAGAVLCWGFNSNGQLGNGSTTRSNVPVAVTGLGSGAVAIGAGSNFSCALTPSGAQCWGFNNAGRLGDGSTTDRSTPVTVVNFQAVEPK</sequence>
<evidence type="ECO:0000313" key="5">
    <source>
        <dbReference type="Proteomes" id="UP001606301"/>
    </source>
</evidence>
<dbReference type="PROSITE" id="PS50012">
    <property type="entry name" value="RCC1_3"/>
    <property type="match status" value="6"/>
</dbReference>
<keyword evidence="2" id="KW-0677">Repeat</keyword>
<dbReference type="PANTHER" id="PTHR45982">
    <property type="entry name" value="REGULATOR OF CHROMOSOME CONDENSATION"/>
    <property type="match status" value="1"/>
</dbReference>
<dbReference type="InterPro" id="IPR009091">
    <property type="entry name" value="RCC1/BLIP-II"/>
</dbReference>
<dbReference type="RefSeq" id="WP_394394785.1">
    <property type="nucleotide sequence ID" value="NZ_JBIGHW010000001.1"/>
</dbReference>
<accession>A0ABW7FCG7</accession>
<dbReference type="CDD" id="cd00146">
    <property type="entry name" value="PKD"/>
    <property type="match status" value="1"/>
</dbReference>
<dbReference type="Proteomes" id="UP001606301">
    <property type="component" value="Unassembled WGS sequence"/>
</dbReference>
<keyword evidence="5" id="KW-1185">Reference proteome</keyword>
<evidence type="ECO:0000313" key="4">
    <source>
        <dbReference type="EMBL" id="MFG6439419.1"/>
    </source>
</evidence>
<dbReference type="SMART" id="SM00089">
    <property type="entry name" value="PKD"/>
    <property type="match status" value="1"/>
</dbReference>